<feature type="region of interest" description="Disordered" evidence="1">
    <location>
        <begin position="66"/>
        <end position="99"/>
    </location>
</feature>
<protein>
    <submittedName>
        <fullName evidence="2">Uncharacterized protein</fullName>
    </submittedName>
</protein>
<dbReference type="PANTHER" id="PTHR44525:SF1">
    <property type="entry name" value="WD REPEAT-CONTAINING PROTEIN 27"/>
    <property type="match status" value="1"/>
</dbReference>
<dbReference type="EMBL" id="SNRW01008495">
    <property type="protein sequence ID" value="KAA6379435.1"/>
    <property type="molecule type" value="Genomic_DNA"/>
</dbReference>
<dbReference type="Proteomes" id="UP000324800">
    <property type="component" value="Unassembled WGS sequence"/>
</dbReference>
<dbReference type="InterPro" id="IPR042411">
    <property type="entry name" value="WDR27"/>
</dbReference>
<feature type="non-terminal residue" evidence="2">
    <location>
        <position position="417"/>
    </location>
</feature>
<proteinExistence type="predicted"/>
<feature type="compositionally biased region" description="Basic residues" evidence="1">
    <location>
        <begin position="86"/>
        <end position="95"/>
    </location>
</feature>
<gene>
    <name evidence="2" type="ORF">EZS28_025039</name>
</gene>
<reference evidence="2 3" key="1">
    <citation type="submission" date="2019-03" db="EMBL/GenBank/DDBJ databases">
        <title>Single cell metagenomics reveals metabolic interactions within the superorganism composed of flagellate Streblomastix strix and complex community of Bacteroidetes bacteria on its surface.</title>
        <authorList>
            <person name="Treitli S.C."/>
            <person name="Kolisko M."/>
            <person name="Husnik F."/>
            <person name="Keeling P."/>
            <person name="Hampl V."/>
        </authorList>
    </citation>
    <scope>NUCLEOTIDE SEQUENCE [LARGE SCALE GENOMIC DNA]</scope>
    <source>
        <strain evidence="2">ST1C</strain>
    </source>
</reference>
<sequence length="417" mass="46307">MNQLIIKAQQLRETLVGCEKQKQKLLSYEAQPNLKLPSRPSFFDVVDKRTPKISENQPIMFHSKIKSSGYGLPPVPVRRIGDPKPKQKPKAKPKSKPGIISVGLNQQQKDKNSQLVGLDFSTPLIKYPIDGPIPNEQCDGMFPMLDGQALLRIEWSFDGKRIAGISANNTVKVIRPFHQADLYRRQLRDGLSMNQQSQINDSIINSIQYGISVFAHPSSIVDVKWNAQSTHIVTTDGSCARVFRCIGNGSNEITSKSSLVSPQQKLNAPGMVLRISMEQKGIENVNDDRITSSHITKDHSIGNISKLSSHRPQSAEKKSNMNHGILQKQIHSQSMQNLSNTNQPLRNCNSASFFMRDSLVLLSSQDKIRCYSFVLGDDISIGGDISAQREGQYKCLCCVKHPNAQSITSLSCGNEAK</sequence>
<dbReference type="SUPFAM" id="SSF50978">
    <property type="entry name" value="WD40 repeat-like"/>
    <property type="match status" value="1"/>
</dbReference>
<organism evidence="2 3">
    <name type="scientific">Streblomastix strix</name>
    <dbReference type="NCBI Taxonomy" id="222440"/>
    <lineage>
        <taxon>Eukaryota</taxon>
        <taxon>Metamonada</taxon>
        <taxon>Preaxostyla</taxon>
        <taxon>Oxymonadida</taxon>
        <taxon>Streblomastigidae</taxon>
        <taxon>Streblomastix</taxon>
    </lineage>
</organism>
<dbReference type="PANTHER" id="PTHR44525">
    <property type="entry name" value="WD REPEAT-CONTAINING PROTEIN 27"/>
    <property type="match status" value="1"/>
</dbReference>
<evidence type="ECO:0000313" key="3">
    <source>
        <dbReference type="Proteomes" id="UP000324800"/>
    </source>
</evidence>
<dbReference type="InterPro" id="IPR036322">
    <property type="entry name" value="WD40_repeat_dom_sf"/>
</dbReference>
<evidence type="ECO:0000256" key="1">
    <source>
        <dbReference type="SAM" id="MobiDB-lite"/>
    </source>
</evidence>
<name>A0A5J4VAA4_9EUKA</name>
<evidence type="ECO:0000313" key="2">
    <source>
        <dbReference type="EMBL" id="KAA6379435.1"/>
    </source>
</evidence>
<dbReference type="OrthoDB" id="20669at2759"/>
<dbReference type="AlphaFoldDB" id="A0A5J4VAA4"/>
<accession>A0A5J4VAA4</accession>
<comment type="caution">
    <text evidence="2">The sequence shown here is derived from an EMBL/GenBank/DDBJ whole genome shotgun (WGS) entry which is preliminary data.</text>
</comment>